<feature type="compositionally biased region" description="Pro residues" evidence="10">
    <location>
        <begin position="868"/>
        <end position="878"/>
    </location>
</feature>
<feature type="compositionally biased region" description="Low complexity" evidence="10">
    <location>
        <begin position="1003"/>
        <end position="1013"/>
    </location>
</feature>
<dbReference type="AlphaFoldDB" id="A0A1B5KSQ0"/>
<keyword evidence="7" id="KW-0805">Transcription regulation</keyword>
<dbReference type="InterPro" id="IPR034078">
    <property type="entry name" value="NFX1_fam"/>
</dbReference>
<keyword evidence="4" id="KW-0677">Repeat</keyword>
<dbReference type="InterPro" id="IPR001374">
    <property type="entry name" value="R3H_dom"/>
</dbReference>
<dbReference type="InterPro" id="IPR000967">
    <property type="entry name" value="Znf_NFX1"/>
</dbReference>
<feature type="compositionally biased region" description="Low complexity" evidence="10">
    <location>
        <begin position="1"/>
        <end position="14"/>
    </location>
</feature>
<evidence type="ECO:0000259" key="11">
    <source>
        <dbReference type="PROSITE" id="PS51061"/>
    </source>
</evidence>
<feature type="region of interest" description="Disordered" evidence="10">
    <location>
        <begin position="1003"/>
        <end position="1084"/>
    </location>
</feature>
<evidence type="ECO:0000256" key="9">
    <source>
        <dbReference type="ARBA" id="ARBA00023242"/>
    </source>
</evidence>
<evidence type="ECO:0000256" key="7">
    <source>
        <dbReference type="ARBA" id="ARBA00023015"/>
    </source>
</evidence>
<evidence type="ECO:0000256" key="1">
    <source>
        <dbReference type="ARBA" id="ARBA00004123"/>
    </source>
</evidence>
<evidence type="ECO:0000256" key="5">
    <source>
        <dbReference type="ARBA" id="ARBA00022771"/>
    </source>
</evidence>
<dbReference type="PANTHER" id="PTHR12360">
    <property type="entry name" value="NUCLEAR TRANSCRIPTION FACTOR, X-BOX BINDING 1 NFX1"/>
    <property type="match status" value="1"/>
</dbReference>
<sequence>MPEAQGSESQASSQPRNQHRGRYRGRTGRNRPQAEGSSSPDGSAPGPSRTEASPFPASSSTAEAKVQKSPRSDHQGSRAPRRGGGGGRRTCGQRQTRPGGHDSRAPKPPARRAFGGHLTSGATDSDDGPSAVIAGLSADAPEFIPGQPVVARSSKPLKPKALVHPKIKPPKSTAGDLGTRIHQDIGNLNYECAICTDDVSRSSHVWSCALCWTVVHIKCAERWYEKQKKQPDLQPPESQREVTWRCPGCNSQLSDEPGSYHCWCGKELNPETDYENGWSCDEICGDLLPCGEHSCPKACHSGFCGDCGMTVQAKCYCGRTVKQIPCSEQEEPRPSFDKVVKSWFEGVFTCNQVCQRSFDCGVHKCSKTCHPQEEQPAHCPFSPDSVTHCPCGKTPLESLVDQPRTSCEDFVPHCREPCHKKLPCGHLCPSKCHTGDCGSCYETIDVPCVCGRTSSRSLCHQGRIERPMCTRICQANLGCGRHKCGEHCCPGEKKAAERQAARKKHKRPEDAASVEAEHICIRTCGRLLKCGTHHCQQMCHRGPCASCPEAIFTEISCDCGRTVLQPPQPCGTRPPDCRFHCLRLPGCGHPAVEHSCHPDGVSCPKCPFLVEKWCACGKEKLHSQPCHLQEPRCGKVCGKRLSCGLHNCAKLCHKPGDCEDAGPSPKHCEQPCGKAKLFCEHPCRNTCHGQSPCNESSACTAKAVLRCPCGLRQQELKCLASSSNPAPSRPDIKCDDECLRLERNRRLAAALNINPASHQSDHVPYSDTTLGLFRENPQWAEAQEREFRVFASSPNEVRLRYKPMAPALRQFLHALADDYGLESRSEDVEPHRYVVVFKGARFVSAPTKTLAQSAGTREKQAAAASRAPSPPPPPPPAAPQAADPFNSFLLTSPRFGLTIDDVRAALHSDLAAQPSVRFDISFLPSEHVLLRAVPSYSAFLAPTALHQALASIKPRLRESVQAARLAAAVVLCHADPSGTVTRRDDANTARAAGWSAVASRAASKATTSAAGPAQEPASGAGRRLVGLRRKKKIDRQEPWASQLDGEHGQVQPKAGVQTRAHGSAEQDPRSKQTGHSVAAEANRPWIVELKVA</sequence>
<name>A0A1B5KSQ0_USTVR</name>
<gene>
    <name evidence="12" type="ORF">UVI_02034840</name>
</gene>
<feature type="region of interest" description="Disordered" evidence="10">
    <location>
        <begin position="848"/>
        <end position="883"/>
    </location>
</feature>
<dbReference type="EMBL" id="BBTG02000018">
    <property type="protein sequence ID" value="GAO13927.1"/>
    <property type="molecule type" value="Genomic_DNA"/>
</dbReference>
<protein>
    <recommendedName>
        <fullName evidence="11">R3H domain-containing protein</fullName>
    </recommendedName>
</protein>
<feature type="region of interest" description="Disordered" evidence="10">
    <location>
        <begin position="149"/>
        <end position="175"/>
    </location>
</feature>
<dbReference type="Gene3D" id="3.30.1370.50">
    <property type="entry name" value="R3H-like domain"/>
    <property type="match status" value="1"/>
</dbReference>
<dbReference type="PANTHER" id="PTHR12360:SF12">
    <property type="entry name" value="TRANSCRIPTIONAL REPRESSOR NF-X1"/>
    <property type="match status" value="1"/>
</dbReference>
<keyword evidence="6" id="KW-0862">Zinc</keyword>
<evidence type="ECO:0000256" key="10">
    <source>
        <dbReference type="SAM" id="MobiDB-lite"/>
    </source>
</evidence>
<feature type="region of interest" description="Disordered" evidence="10">
    <location>
        <begin position="1"/>
        <end position="133"/>
    </location>
</feature>
<dbReference type="Proteomes" id="UP000054053">
    <property type="component" value="Unassembled WGS sequence"/>
</dbReference>
<dbReference type="PROSITE" id="PS51061">
    <property type="entry name" value="R3H"/>
    <property type="match status" value="1"/>
</dbReference>
<dbReference type="GO" id="GO:0000122">
    <property type="term" value="P:negative regulation of transcription by RNA polymerase II"/>
    <property type="evidence" value="ECO:0007669"/>
    <property type="project" value="TreeGrafter"/>
</dbReference>
<dbReference type="SMART" id="SM00393">
    <property type="entry name" value="R3H"/>
    <property type="match status" value="1"/>
</dbReference>
<keyword evidence="5" id="KW-0863">Zinc-finger</keyword>
<evidence type="ECO:0000313" key="12">
    <source>
        <dbReference type="EMBL" id="GAO13927.1"/>
    </source>
</evidence>
<evidence type="ECO:0000256" key="6">
    <source>
        <dbReference type="ARBA" id="ARBA00022833"/>
    </source>
</evidence>
<feature type="domain" description="R3H" evidence="11">
    <location>
        <begin position="777"/>
        <end position="840"/>
    </location>
</feature>
<feature type="compositionally biased region" description="Basic residues" evidence="10">
    <location>
        <begin position="155"/>
        <end position="169"/>
    </location>
</feature>
<evidence type="ECO:0000256" key="8">
    <source>
        <dbReference type="ARBA" id="ARBA00023163"/>
    </source>
</evidence>
<evidence type="ECO:0000256" key="2">
    <source>
        <dbReference type="ARBA" id="ARBA00007269"/>
    </source>
</evidence>
<feature type="compositionally biased region" description="Low complexity" evidence="10">
    <location>
        <begin position="36"/>
        <end position="48"/>
    </location>
</feature>
<dbReference type="Pfam" id="PF01424">
    <property type="entry name" value="R3H"/>
    <property type="match status" value="1"/>
</dbReference>
<evidence type="ECO:0000313" key="13">
    <source>
        <dbReference type="Proteomes" id="UP000054053"/>
    </source>
</evidence>
<evidence type="ECO:0000256" key="4">
    <source>
        <dbReference type="ARBA" id="ARBA00022737"/>
    </source>
</evidence>
<dbReference type="SUPFAM" id="SSF82708">
    <property type="entry name" value="R3H domain"/>
    <property type="match status" value="1"/>
</dbReference>
<dbReference type="GO" id="GO:0000977">
    <property type="term" value="F:RNA polymerase II transcription regulatory region sequence-specific DNA binding"/>
    <property type="evidence" value="ECO:0007669"/>
    <property type="project" value="TreeGrafter"/>
</dbReference>
<dbReference type="CDD" id="cd06008">
    <property type="entry name" value="NF-X1-zinc-finger"/>
    <property type="match status" value="4"/>
</dbReference>
<reference evidence="13" key="1">
    <citation type="journal article" date="2016" name="Genome Announc.">
        <title>Genome sequence of Ustilaginoidea virens IPU010, a rice pathogenic fungus causing false smut.</title>
        <authorList>
            <person name="Kumagai T."/>
            <person name="Ishii T."/>
            <person name="Terai G."/>
            <person name="Umemura M."/>
            <person name="Machida M."/>
            <person name="Asai K."/>
        </authorList>
    </citation>
    <scope>NUCLEOTIDE SEQUENCE [LARGE SCALE GENOMIC DNA]</scope>
    <source>
        <strain evidence="13">IPU010</strain>
    </source>
</reference>
<dbReference type="GO" id="GO:0005634">
    <property type="term" value="C:nucleus"/>
    <property type="evidence" value="ECO:0007669"/>
    <property type="project" value="UniProtKB-SubCell"/>
</dbReference>
<keyword evidence="8" id="KW-0804">Transcription</keyword>
<comment type="subcellular location">
    <subcellularLocation>
        <location evidence="1">Nucleus</location>
    </subcellularLocation>
</comment>
<proteinExistence type="inferred from homology"/>
<dbReference type="GO" id="GO:0008270">
    <property type="term" value="F:zinc ion binding"/>
    <property type="evidence" value="ECO:0007669"/>
    <property type="project" value="UniProtKB-KW"/>
</dbReference>
<organism evidence="12 13">
    <name type="scientific">Ustilaginoidea virens</name>
    <name type="common">Rice false smut fungus</name>
    <name type="synonym">Villosiclava virens</name>
    <dbReference type="NCBI Taxonomy" id="1159556"/>
    <lineage>
        <taxon>Eukaryota</taxon>
        <taxon>Fungi</taxon>
        <taxon>Dikarya</taxon>
        <taxon>Ascomycota</taxon>
        <taxon>Pezizomycotina</taxon>
        <taxon>Sordariomycetes</taxon>
        <taxon>Hypocreomycetidae</taxon>
        <taxon>Hypocreales</taxon>
        <taxon>Clavicipitaceae</taxon>
        <taxon>Ustilaginoidea</taxon>
    </lineage>
</organism>
<keyword evidence="3" id="KW-0479">Metal-binding</keyword>
<dbReference type="GO" id="GO:0000981">
    <property type="term" value="F:DNA-binding transcription factor activity, RNA polymerase II-specific"/>
    <property type="evidence" value="ECO:0007669"/>
    <property type="project" value="TreeGrafter"/>
</dbReference>
<comment type="similarity">
    <text evidence="2">Belongs to the NFX1 family.</text>
</comment>
<dbReference type="InterPro" id="IPR036867">
    <property type="entry name" value="R3H_dom_sf"/>
</dbReference>
<dbReference type="SMART" id="SM00438">
    <property type="entry name" value="ZnF_NFX"/>
    <property type="match status" value="7"/>
</dbReference>
<keyword evidence="9" id="KW-0539">Nucleus</keyword>
<comment type="caution">
    <text evidence="12">The sequence shown here is derived from an EMBL/GenBank/DDBJ whole genome shotgun (WGS) entry which is preliminary data.</text>
</comment>
<feature type="compositionally biased region" description="Basic residues" evidence="10">
    <location>
        <begin position="17"/>
        <end position="29"/>
    </location>
</feature>
<accession>A0A1B5KSQ0</accession>
<evidence type="ECO:0000256" key="3">
    <source>
        <dbReference type="ARBA" id="ARBA00022723"/>
    </source>
</evidence>